<dbReference type="Proteomes" id="UP000306635">
    <property type="component" value="Unassembled WGS sequence"/>
</dbReference>
<organism evidence="1 2">
    <name type="scientific">Pseudomonas nicosulfuronedens</name>
    <dbReference type="NCBI Taxonomy" id="2571105"/>
    <lineage>
        <taxon>Bacteria</taxon>
        <taxon>Pseudomonadati</taxon>
        <taxon>Pseudomonadota</taxon>
        <taxon>Gammaproteobacteria</taxon>
        <taxon>Pseudomonadales</taxon>
        <taxon>Pseudomonadaceae</taxon>
        <taxon>Pseudomonas</taxon>
    </lineage>
</organism>
<dbReference type="RefSeq" id="WP_138526901.1">
    <property type="nucleotide sequence ID" value="NZ_SWDV01000074.1"/>
</dbReference>
<gene>
    <name evidence="1" type="ORF">FAS41_29970</name>
</gene>
<keyword evidence="1" id="KW-0238">DNA-binding</keyword>
<evidence type="ECO:0000313" key="1">
    <source>
        <dbReference type="EMBL" id="TLX69824.1"/>
    </source>
</evidence>
<protein>
    <submittedName>
        <fullName evidence="1">DNA-binding protein</fullName>
    </submittedName>
</protein>
<sequence length="73" mass="8382">MDLDGVKVSVADLRGAPPLLPWKEFARWIGMGDDEQIVWGWIRSGYIPRYKIGTHVMVNVALLNRRLLEQEGF</sequence>
<reference evidence="1 2" key="1">
    <citation type="submission" date="2019-04" db="EMBL/GenBank/DDBJ databases">
        <authorList>
            <person name="Li M."/>
        </authorList>
    </citation>
    <scope>NUCLEOTIDE SEQUENCE [LARGE SCALE GENOMIC DNA]</scope>
    <source>
        <strain evidence="1 2">LAM1902</strain>
    </source>
</reference>
<name>A0A5R9QKI2_9PSED</name>
<evidence type="ECO:0000313" key="2">
    <source>
        <dbReference type="Proteomes" id="UP000306635"/>
    </source>
</evidence>
<accession>A0A5R9QKI2</accession>
<proteinExistence type="predicted"/>
<comment type="caution">
    <text evidence="1">The sequence shown here is derived from an EMBL/GenBank/DDBJ whole genome shotgun (WGS) entry which is preliminary data.</text>
</comment>
<dbReference type="AlphaFoldDB" id="A0A5R9QKI2"/>
<keyword evidence="2" id="KW-1185">Reference proteome</keyword>
<dbReference type="OrthoDB" id="9035707at2"/>
<dbReference type="GO" id="GO:0003677">
    <property type="term" value="F:DNA binding"/>
    <property type="evidence" value="ECO:0007669"/>
    <property type="project" value="UniProtKB-KW"/>
</dbReference>
<dbReference type="EMBL" id="SWDV01000074">
    <property type="protein sequence ID" value="TLX69824.1"/>
    <property type="molecule type" value="Genomic_DNA"/>
</dbReference>